<proteinExistence type="predicted"/>
<name>A0ABY4QPJ5_9MYCO</name>
<evidence type="ECO:0000313" key="4">
    <source>
        <dbReference type="Proteomes" id="UP001056610"/>
    </source>
</evidence>
<keyword evidence="4" id="KW-1185">Reference proteome</keyword>
<dbReference type="Pfam" id="PF13408">
    <property type="entry name" value="Zn_ribbon_recom"/>
    <property type="match status" value="1"/>
</dbReference>
<feature type="compositionally biased region" description="Polar residues" evidence="1">
    <location>
        <begin position="150"/>
        <end position="161"/>
    </location>
</feature>
<dbReference type="Proteomes" id="UP001056610">
    <property type="component" value="Chromosome"/>
</dbReference>
<accession>A0ABY4QPJ5</accession>
<sequence>MCIHDHHEGYLGWADYLANETALAANRTNAGARPPREGPALCQGIIACGSRGKPIRTNYHTDHRPSYECSGRADRLTTPTCRSIAAATVDEAVTEKLLNALNPNEIALALAAADPPTRSPTGTGGSAGPLNSPSNAPATTPIEPTAPSTQSSRTTGSRPAT</sequence>
<evidence type="ECO:0000259" key="2">
    <source>
        <dbReference type="Pfam" id="PF13408"/>
    </source>
</evidence>
<evidence type="ECO:0000256" key="1">
    <source>
        <dbReference type="SAM" id="MobiDB-lite"/>
    </source>
</evidence>
<reference evidence="3" key="1">
    <citation type="submission" date="2022-05" db="EMBL/GenBank/DDBJ databases">
        <title>A methanotrophic Mycobacterium dominates a cave microbial ecosystem.</title>
        <authorList>
            <person name="Van Spanning R.J.M."/>
            <person name="Guan Q."/>
            <person name="Melkonian C."/>
            <person name="Gallant J."/>
            <person name="Polerecky L."/>
            <person name="Flot J.-F."/>
            <person name="Brandt B.W."/>
            <person name="Braster M."/>
            <person name="Iturbe Espinoza P."/>
            <person name="Aerts J."/>
            <person name="Meima-Franke M."/>
            <person name="Piersma S.R."/>
            <person name="Bunduc C."/>
            <person name="Ummels R."/>
            <person name="Pain A."/>
            <person name="Fleming E.J."/>
            <person name="van der Wel N."/>
            <person name="Gherman V.D."/>
            <person name="Sarbu S.M."/>
            <person name="Bodelier P.L.E."/>
            <person name="Bitter W."/>
        </authorList>
    </citation>
    <scope>NUCLEOTIDE SEQUENCE</scope>
    <source>
        <strain evidence="3">Sulfur Cave</strain>
    </source>
</reference>
<feature type="domain" description="Recombinase zinc beta ribbon" evidence="2">
    <location>
        <begin position="41"/>
        <end position="97"/>
    </location>
</feature>
<organism evidence="3 4">
    <name type="scientific">Candidatus Mycobacterium methanotrophicum</name>
    <dbReference type="NCBI Taxonomy" id="2943498"/>
    <lineage>
        <taxon>Bacteria</taxon>
        <taxon>Bacillati</taxon>
        <taxon>Actinomycetota</taxon>
        <taxon>Actinomycetes</taxon>
        <taxon>Mycobacteriales</taxon>
        <taxon>Mycobacteriaceae</taxon>
        <taxon>Mycobacterium</taxon>
    </lineage>
</organism>
<protein>
    <submittedName>
        <fullName evidence="3">Zinc ribbon domain-containing protein</fullName>
    </submittedName>
</protein>
<feature type="region of interest" description="Disordered" evidence="1">
    <location>
        <begin position="114"/>
        <end position="161"/>
    </location>
</feature>
<dbReference type="EMBL" id="CP097320">
    <property type="protein sequence ID" value="UQX12883.1"/>
    <property type="molecule type" value="Genomic_DNA"/>
</dbReference>
<evidence type="ECO:0000313" key="3">
    <source>
        <dbReference type="EMBL" id="UQX12883.1"/>
    </source>
</evidence>
<gene>
    <name evidence="3" type="ORF">M5I08_03130</name>
</gene>
<dbReference type="InterPro" id="IPR025827">
    <property type="entry name" value="Zn_ribbon_recom_dom"/>
</dbReference>
<feature type="compositionally biased region" description="Low complexity" evidence="1">
    <location>
        <begin position="136"/>
        <end position="149"/>
    </location>
</feature>